<dbReference type="InterPro" id="IPR013783">
    <property type="entry name" value="Ig-like_fold"/>
</dbReference>
<accession>A0A381ZZQ0</accession>
<dbReference type="SUPFAM" id="SSF110296">
    <property type="entry name" value="Oligoxyloglucan reducing end-specific cellobiohydrolase"/>
    <property type="match status" value="1"/>
</dbReference>
<dbReference type="PROSITE" id="PS50093">
    <property type="entry name" value="PKD"/>
    <property type="match status" value="1"/>
</dbReference>
<dbReference type="InterPro" id="IPR000601">
    <property type="entry name" value="PKD_dom"/>
</dbReference>
<sequence>HLRPVAKQKPPVAWTTGKKNVLFIRVDFSDREGNPLNDEAAMFSMNRTNEFLGDNSYGKLIIDTTLVPGVLRMPKPAAWYQAEPESRDDELLNHACDAARVVGAKYNYRDYDLYIVCFDSIFDGWAGKARVGTIGLWLNGGFSNDTIQHELGHNLGLFHANAWVPSQGDSSIGAGEHEEYGDPYDNMGNYSPYGHFNVYFKNYLWWIPDASVKSVSRTGTYRVKAHDHRESGIGVRALKIGKNSGRDYWVGVRHWLVGNEIMLRWGLKSGSSMSGDGSLLLDMTPETRREFEESQPRDHSLQMGKTFHDSSRRVSVTPVARGGDGHKLWVDMRVVYGSADSNRSPSVSIDGSSVEGKVGEPFRLTASGFDPDSDALFYIWEFGDGSDAAYGKTVSHTYFIGAGSAFPVTCTAVDGRGGSATATISVQVEGSDDPVNSWTQTTLPDTGNLSFAAFGGGQFLAGGDGGTLAKRDAGGTVWSRVGDSGTRQRLFGGAITGGTRLAVGWLGAVTVSKNAGAWRLAKGVELVNLEDVIHDGDQFIAVGKTGKVGLSPDGEAWTFHESGTAAWLKHVTIGGGTYAAVGTRGTIVTSTNGSKWTERNTPTTNGLESVAFGNGQFVAVGFKGTILYSGNGESWISAKSGTDEWLNDVTFGGGMFMAVGANGTLLTSPDGKAWLRRSSGTETTLGGVAFGARRFVIVGRDGLILESGQLAAPPVPTLSAALTKGGKLRLVIHGQGGGLFRIEVSDDLQEWRVLKRIRQIEAKPVEFIDESATADRSRFYRTVTP</sequence>
<dbReference type="SUPFAM" id="SSF49299">
    <property type="entry name" value="PKD domain"/>
    <property type="match status" value="1"/>
</dbReference>
<dbReference type="SMART" id="SM00089">
    <property type="entry name" value="PKD"/>
    <property type="match status" value="1"/>
</dbReference>
<reference evidence="2" key="1">
    <citation type="submission" date="2018-05" db="EMBL/GenBank/DDBJ databases">
        <authorList>
            <person name="Lanie J.A."/>
            <person name="Ng W.-L."/>
            <person name="Kazmierczak K.M."/>
            <person name="Andrzejewski T.M."/>
            <person name="Davidsen T.M."/>
            <person name="Wayne K.J."/>
            <person name="Tettelin H."/>
            <person name="Glass J.I."/>
            <person name="Rusch D."/>
            <person name="Podicherti R."/>
            <person name="Tsui H.-C.T."/>
            <person name="Winkler M.E."/>
        </authorList>
    </citation>
    <scope>NUCLEOTIDE SEQUENCE</scope>
</reference>
<dbReference type="EMBL" id="UINC01023323">
    <property type="protein sequence ID" value="SVA94756.1"/>
    <property type="molecule type" value="Genomic_DNA"/>
</dbReference>
<dbReference type="InterPro" id="IPR022409">
    <property type="entry name" value="PKD/Chitinase_dom"/>
</dbReference>
<dbReference type="SUPFAM" id="SSF55486">
    <property type="entry name" value="Metalloproteases ('zincins'), catalytic domain"/>
    <property type="match status" value="1"/>
</dbReference>
<organism evidence="2">
    <name type="scientific">marine metagenome</name>
    <dbReference type="NCBI Taxonomy" id="408172"/>
    <lineage>
        <taxon>unclassified sequences</taxon>
        <taxon>metagenomes</taxon>
        <taxon>ecological metagenomes</taxon>
    </lineage>
</organism>
<feature type="domain" description="PKD" evidence="1">
    <location>
        <begin position="345"/>
        <end position="433"/>
    </location>
</feature>
<gene>
    <name evidence="2" type="ORF">METZ01_LOCUS147610</name>
</gene>
<dbReference type="InterPro" id="IPR035986">
    <property type="entry name" value="PKD_dom_sf"/>
</dbReference>
<protein>
    <recommendedName>
        <fullName evidence="1">PKD domain-containing protein</fullName>
    </recommendedName>
</protein>
<evidence type="ECO:0000259" key="1">
    <source>
        <dbReference type="PROSITE" id="PS50093"/>
    </source>
</evidence>
<dbReference type="Gene3D" id="2.60.40.10">
    <property type="entry name" value="Immunoglobulins"/>
    <property type="match status" value="1"/>
</dbReference>
<name>A0A381ZZQ0_9ZZZZ</name>
<dbReference type="AlphaFoldDB" id="A0A381ZZQ0"/>
<proteinExistence type="predicted"/>
<dbReference type="CDD" id="cd00146">
    <property type="entry name" value="PKD"/>
    <property type="match status" value="1"/>
</dbReference>
<evidence type="ECO:0000313" key="2">
    <source>
        <dbReference type="EMBL" id="SVA94756.1"/>
    </source>
</evidence>
<feature type="non-terminal residue" evidence="2">
    <location>
        <position position="1"/>
    </location>
</feature>
<dbReference type="Pfam" id="PF18911">
    <property type="entry name" value="PKD_4"/>
    <property type="match status" value="1"/>
</dbReference>